<name>X1GIC7_9ZZZZ</name>
<gene>
    <name evidence="1" type="ORF">S03H2_27067</name>
</gene>
<feature type="non-terminal residue" evidence="1">
    <location>
        <position position="1"/>
    </location>
</feature>
<protein>
    <submittedName>
        <fullName evidence="1">Uncharacterized protein</fullName>
    </submittedName>
</protein>
<dbReference type="EMBL" id="BARU01016024">
    <property type="protein sequence ID" value="GAH57666.1"/>
    <property type="molecule type" value="Genomic_DNA"/>
</dbReference>
<reference evidence="1" key="1">
    <citation type="journal article" date="2014" name="Front. Microbiol.">
        <title>High frequency of phylogenetically diverse reductive dehalogenase-homologous genes in deep subseafloor sedimentary metagenomes.</title>
        <authorList>
            <person name="Kawai M."/>
            <person name="Futagami T."/>
            <person name="Toyoda A."/>
            <person name="Takaki Y."/>
            <person name="Nishi S."/>
            <person name="Hori S."/>
            <person name="Arai W."/>
            <person name="Tsubouchi T."/>
            <person name="Morono Y."/>
            <person name="Uchiyama I."/>
            <person name="Ito T."/>
            <person name="Fujiyama A."/>
            <person name="Inagaki F."/>
            <person name="Takami H."/>
        </authorList>
    </citation>
    <scope>NUCLEOTIDE SEQUENCE</scope>
    <source>
        <strain evidence="1">Expedition CK06-06</strain>
    </source>
</reference>
<sequence length="58" mass="6482">GGAIKAQLISPSRGFTYRMDADRLMRPDTSLMLAIDAGLGPYADQRLSYWDESFVPME</sequence>
<comment type="caution">
    <text evidence="1">The sequence shown here is derived from an EMBL/GenBank/DDBJ whole genome shotgun (WGS) entry which is preliminary data.</text>
</comment>
<feature type="non-terminal residue" evidence="1">
    <location>
        <position position="58"/>
    </location>
</feature>
<evidence type="ECO:0000313" key="1">
    <source>
        <dbReference type="EMBL" id="GAH57666.1"/>
    </source>
</evidence>
<organism evidence="1">
    <name type="scientific">marine sediment metagenome</name>
    <dbReference type="NCBI Taxonomy" id="412755"/>
    <lineage>
        <taxon>unclassified sequences</taxon>
        <taxon>metagenomes</taxon>
        <taxon>ecological metagenomes</taxon>
    </lineage>
</organism>
<accession>X1GIC7</accession>
<proteinExistence type="predicted"/>
<dbReference type="AlphaFoldDB" id="X1GIC7"/>